<accession>A0A518JV56</accession>
<sequence length="373" mass="41673">MTEKLEPADRRTKLAVRFSVVIAALLLIAASVTASRDPFPVDAVLTTAGWADESTCSECHVEADTYPETGHAQTLRPASDAKSIETLTGLMKQSLPNDEAFEIEVDANSEVHAVTERDGITRRIRIDWCFGSGTHAHTWTSTMDDLLGNTDEVEFRWTWFHHTDRFARTPGQPEHVGDTHYGAFGLFFDGAKSVSCFSCHSSHLPAEDSSIDFHGMVTSINCQRCHGPQQAHVAAGGEGTIDDWMATDRIDSVHRCGQCHRNADEYEPDEIRTDNIEIVRFQPVGLLQSPCFIESEMRCTTCHDPHKSLSAQDSKGIWQCVQCHDPKQPQHTTCGAGNRDDCLRCHMPAVPMNPNIRFTDHWIRVRDDIEESK</sequence>
<keyword evidence="1" id="KW-0732">Signal</keyword>
<dbReference type="SUPFAM" id="SSF48695">
    <property type="entry name" value="Multiheme cytochromes"/>
    <property type="match status" value="1"/>
</dbReference>
<proteinExistence type="predicted"/>
<dbReference type="EMBL" id="CP036348">
    <property type="protein sequence ID" value="QDV69408.1"/>
    <property type="molecule type" value="Genomic_DNA"/>
</dbReference>
<dbReference type="Proteomes" id="UP000315082">
    <property type="component" value="Chromosome"/>
</dbReference>
<keyword evidence="3" id="KW-1185">Reference proteome</keyword>
<protein>
    <submittedName>
        <fullName evidence="2">Doubled CXXCH motif (Paired_CXXCH_1)</fullName>
    </submittedName>
</protein>
<organism evidence="2 3">
    <name type="scientific">Rosistilla carotiformis</name>
    <dbReference type="NCBI Taxonomy" id="2528017"/>
    <lineage>
        <taxon>Bacteria</taxon>
        <taxon>Pseudomonadati</taxon>
        <taxon>Planctomycetota</taxon>
        <taxon>Planctomycetia</taxon>
        <taxon>Pirellulales</taxon>
        <taxon>Pirellulaceae</taxon>
        <taxon>Rosistilla</taxon>
    </lineage>
</organism>
<gene>
    <name evidence="2" type="ORF">Poly24_31240</name>
</gene>
<evidence type="ECO:0000313" key="2">
    <source>
        <dbReference type="EMBL" id="QDV69408.1"/>
    </source>
</evidence>
<name>A0A518JV56_9BACT</name>
<dbReference type="OrthoDB" id="234670at2"/>
<dbReference type="InterPro" id="IPR036280">
    <property type="entry name" value="Multihaem_cyt_sf"/>
</dbReference>
<evidence type="ECO:0000313" key="3">
    <source>
        <dbReference type="Proteomes" id="UP000315082"/>
    </source>
</evidence>
<dbReference type="PANTHER" id="PTHR35038:SF8">
    <property type="entry name" value="C-TYPE POLYHEME CYTOCHROME OMCC"/>
    <property type="match status" value="1"/>
</dbReference>
<dbReference type="KEGG" id="rcf:Poly24_31240"/>
<dbReference type="Gene3D" id="1.10.1130.10">
    <property type="entry name" value="Flavocytochrome C3, Chain A"/>
    <property type="match status" value="1"/>
</dbReference>
<dbReference type="AlphaFoldDB" id="A0A518JV56"/>
<reference evidence="2 3" key="1">
    <citation type="submission" date="2019-02" db="EMBL/GenBank/DDBJ databases">
        <title>Deep-cultivation of Planctomycetes and their phenomic and genomic characterization uncovers novel biology.</title>
        <authorList>
            <person name="Wiegand S."/>
            <person name="Jogler M."/>
            <person name="Boedeker C."/>
            <person name="Pinto D."/>
            <person name="Vollmers J."/>
            <person name="Rivas-Marin E."/>
            <person name="Kohn T."/>
            <person name="Peeters S.H."/>
            <person name="Heuer A."/>
            <person name="Rast P."/>
            <person name="Oberbeckmann S."/>
            <person name="Bunk B."/>
            <person name="Jeske O."/>
            <person name="Meyerdierks A."/>
            <person name="Storesund J.E."/>
            <person name="Kallscheuer N."/>
            <person name="Luecker S."/>
            <person name="Lage O.M."/>
            <person name="Pohl T."/>
            <person name="Merkel B.J."/>
            <person name="Hornburger P."/>
            <person name="Mueller R.-W."/>
            <person name="Bruemmer F."/>
            <person name="Labrenz M."/>
            <person name="Spormann A.M."/>
            <person name="Op den Camp H."/>
            <person name="Overmann J."/>
            <person name="Amann R."/>
            <person name="Jetten M.S.M."/>
            <person name="Mascher T."/>
            <person name="Medema M.H."/>
            <person name="Devos D.P."/>
            <person name="Kaster A.-K."/>
            <person name="Ovreas L."/>
            <person name="Rohde M."/>
            <person name="Galperin M.Y."/>
            <person name="Jogler C."/>
        </authorList>
    </citation>
    <scope>NUCLEOTIDE SEQUENCE [LARGE SCALE GENOMIC DNA]</scope>
    <source>
        <strain evidence="2 3">Poly24</strain>
    </source>
</reference>
<dbReference type="PANTHER" id="PTHR35038">
    <property type="entry name" value="DISSIMILATORY SULFITE REDUCTASE SIRA"/>
    <property type="match status" value="1"/>
</dbReference>
<dbReference type="RefSeq" id="WP_145096857.1">
    <property type="nucleotide sequence ID" value="NZ_CP036348.1"/>
</dbReference>
<dbReference type="InterPro" id="IPR051829">
    <property type="entry name" value="Multiheme_Cytochr_ET"/>
</dbReference>
<evidence type="ECO:0000256" key="1">
    <source>
        <dbReference type="ARBA" id="ARBA00022729"/>
    </source>
</evidence>